<evidence type="ECO:0000256" key="7">
    <source>
        <dbReference type="ARBA" id="ARBA00023136"/>
    </source>
</evidence>
<dbReference type="InterPro" id="IPR001036">
    <property type="entry name" value="Acrflvin-R"/>
</dbReference>
<keyword evidence="6 8" id="KW-1133">Transmembrane helix</keyword>
<feature type="transmembrane region" description="Helical" evidence="8">
    <location>
        <begin position="944"/>
        <end position="964"/>
    </location>
</feature>
<sequence length="1099" mass="121206">MFSKFFIDRPRFAIVISLVITLAGLIALKNLPFEQYPTITPPQVIVSATYPGASSDVIESTVAAPIESAVNGVEDMLYMTSDSKNGSYKLSIYFKVGTNPDMAVVNVQNKTSLATARLPDEVKRYGLTIKESTAGAGLVIYKVFSPDNSKSLVELANYASIFIKDELARVEGIGEVVVFGGRDYAMRIWLDAQKLAALNVSPAEVNAAIAAQNAQVPAGNIGNEPLVNKKDMSIVLRTQGRLKTVEEFENIVVRSNPDGSAIKVSDVAKVELDSETYDYLGRIDLQPVAVIQVIQLADANAVALANACNKKMEELSKNFPSGVSYEVFRDSTDFIKESLNEVIKAILLAIFLVTMVVYLFLGDVRASFIPFVAIPVSLIGTMIIFAMLGFSINTLTLFGFVLAVGTVVDDAIVVIENVQRHIEAGLSPREASVISMDEVSGAVLATSLVLMAVFVPVAFIPGITGKMYQQFAVTIAVSIGFSTLVALTLAPALCATILRSKDEMPKRTFFNKYRELYRDYWSHNTNLQGVALVKAWGEFFATAWEVTIKKFNRMFDRIRDTYIEGSKYYIEKPSRTKITYVVLVFALLFLFKIIPTGFLPNEDSGALFTSVQLKDGSSLSKTMSITDELERDIKKIPGVHNVLGLEGINGQNTSMIITHFKPWEERRNVPWYRQIFMSKEKKYESKRSLEDIRANVNALSAKYPNAKIYSFIPPAITGLSMYGGFEYQLLDKANRTPQELNEEANKLIYEANRSSVVTGVFTQYNANIPQFLINIDYKKALAQGIPVDEIYSALSSQFGQTYVNDFNLYGRVFRVVLQAQEAFRSTPADMDKVFIKSSDGKSSPLSSVVSIEPVTGPYDITRFNMYKSVQLSGNPAKGKSSGEAIKEMERISNEVLPEDMTFAWSGTSLQEIESSGQTTVVLAMSLIFVYLFLVALYESWMLPVGVMLIAPIAMLGALIFQYIAGYALDLYAQIGLIMLIGLAAKQAILIIEFAKVAREEQGMSIFDAAIEAARIRFRAVMMTVIAFILGMLPLVFAVGPGAESRRSLGTTVFGGMIAAAIVGTILVPAFYVVIQESRERFANNRKMKKMQNKGKNLNE</sequence>
<feature type="transmembrane region" description="Helical" evidence="8">
    <location>
        <begin position="398"/>
        <end position="418"/>
    </location>
</feature>
<evidence type="ECO:0000313" key="10">
    <source>
        <dbReference type="Proteomes" id="UP000886865"/>
    </source>
</evidence>
<dbReference type="Gene3D" id="3.30.2090.10">
    <property type="entry name" value="Multidrug efflux transporter AcrB TolC docking domain, DN and DC subdomains"/>
    <property type="match status" value="2"/>
</dbReference>
<accession>A0A9D1FIZ1</accession>
<dbReference type="Proteomes" id="UP000886865">
    <property type="component" value="Unassembled WGS sequence"/>
</dbReference>
<dbReference type="GO" id="GO:0042910">
    <property type="term" value="F:xenobiotic transmembrane transporter activity"/>
    <property type="evidence" value="ECO:0007669"/>
    <property type="project" value="TreeGrafter"/>
</dbReference>
<keyword evidence="5 8" id="KW-0812">Transmembrane</keyword>
<dbReference type="PANTHER" id="PTHR32063">
    <property type="match status" value="1"/>
</dbReference>
<gene>
    <name evidence="9" type="ORF">IAA86_06125</name>
</gene>
<evidence type="ECO:0000256" key="2">
    <source>
        <dbReference type="ARBA" id="ARBA00022448"/>
    </source>
</evidence>
<reference evidence="9" key="1">
    <citation type="submission" date="2020-10" db="EMBL/GenBank/DDBJ databases">
        <authorList>
            <person name="Gilroy R."/>
        </authorList>
    </citation>
    <scope>NUCLEOTIDE SEQUENCE</scope>
    <source>
        <strain evidence="9">CHK152-2871</strain>
    </source>
</reference>
<dbReference type="Gene3D" id="3.30.70.1320">
    <property type="entry name" value="Multidrug efflux transporter AcrB pore domain like"/>
    <property type="match status" value="1"/>
</dbReference>
<comment type="subcellular location">
    <subcellularLocation>
        <location evidence="1">Cell membrane</location>
        <topology evidence="1">Multi-pass membrane protein</topology>
    </subcellularLocation>
</comment>
<feature type="transmembrane region" description="Helical" evidence="8">
    <location>
        <begin position="970"/>
        <end position="994"/>
    </location>
</feature>
<evidence type="ECO:0000256" key="5">
    <source>
        <dbReference type="ARBA" id="ARBA00022692"/>
    </source>
</evidence>
<evidence type="ECO:0000256" key="3">
    <source>
        <dbReference type="ARBA" id="ARBA00022475"/>
    </source>
</evidence>
<dbReference type="InterPro" id="IPR027463">
    <property type="entry name" value="AcrB_DN_DC_subdom"/>
</dbReference>
<evidence type="ECO:0000256" key="4">
    <source>
        <dbReference type="ARBA" id="ARBA00022519"/>
    </source>
</evidence>
<dbReference type="Gene3D" id="3.30.70.1430">
    <property type="entry name" value="Multidrug efflux transporter AcrB pore domain"/>
    <property type="match status" value="2"/>
</dbReference>
<proteinExistence type="predicted"/>
<dbReference type="EMBL" id="DVJQ01000049">
    <property type="protein sequence ID" value="HIS74578.1"/>
    <property type="molecule type" value="Genomic_DNA"/>
</dbReference>
<keyword evidence="7 8" id="KW-0472">Membrane</keyword>
<keyword evidence="4" id="KW-0997">Cell inner membrane</keyword>
<dbReference type="PRINTS" id="PR00702">
    <property type="entry name" value="ACRIFLAVINRP"/>
</dbReference>
<dbReference type="Gene3D" id="1.20.1640.10">
    <property type="entry name" value="Multidrug efflux transporter AcrB transmembrane domain"/>
    <property type="match status" value="2"/>
</dbReference>
<dbReference type="SUPFAM" id="SSF82866">
    <property type="entry name" value="Multidrug efflux transporter AcrB transmembrane domain"/>
    <property type="match status" value="2"/>
</dbReference>
<evidence type="ECO:0000256" key="6">
    <source>
        <dbReference type="ARBA" id="ARBA00022989"/>
    </source>
</evidence>
<dbReference type="SUPFAM" id="SSF82693">
    <property type="entry name" value="Multidrug efflux transporter AcrB pore domain, PN1, PN2, PC1 and PC2 subdomains"/>
    <property type="match status" value="4"/>
</dbReference>
<dbReference type="Pfam" id="PF00873">
    <property type="entry name" value="ACR_tran"/>
    <property type="match status" value="1"/>
</dbReference>
<feature type="transmembrane region" description="Helical" evidence="8">
    <location>
        <begin position="919"/>
        <end position="937"/>
    </location>
</feature>
<dbReference type="FunFam" id="1.20.1640.10:FF:000001">
    <property type="entry name" value="Efflux pump membrane transporter"/>
    <property type="match status" value="1"/>
</dbReference>
<dbReference type="SUPFAM" id="SSF82714">
    <property type="entry name" value="Multidrug efflux transporter AcrB TolC docking domain, DN and DC subdomains"/>
    <property type="match status" value="2"/>
</dbReference>
<reference evidence="9" key="2">
    <citation type="journal article" date="2021" name="PeerJ">
        <title>Extensive microbial diversity within the chicken gut microbiome revealed by metagenomics and culture.</title>
        <authorList>
            <person name="Gilroy R."/>
            <person name="Ravi A."/>
            <person name="Getino M."/>
            <person name="Pursley I."/>
            <person name="Horton D.L."/>
            <person name="Alikhan N.F."/>
            <person name="Baker D."/>
            <person name="Gharbi K."/>
            <person name="Hall N."/>
            <person name="Watson M."/>
            <person name="Adriaenssens E.M."/>
            <person name="Foster-Nyarko E."/>
            <person name="Jarju S."/>
            <person name="Secka A."/>
            <person name="Antonio M."/>
            <person name="Oren A."/>
            <person name="Chaudhuri R.R."/>
            <person name="La Ragione R."/>
            <person name="Hildebrand F."/>
            <person name="Pallen M.J."/>
        </authorList>
    </citation>
    <scope>NUCLEOTIDE SEQUENCE</scope>
    <source>
        <strain evidence="9">CHK152-2871</strain>
    </source>
</reference>
<keyword evidence="3" id="KW-1003">Cell membrane</keyword>
<evidence type="ECO:0000256" key="8">
    <source>
        <dbReference type="SAM" id="Phobius"/>
    </source>
</evidence>
<protein>
    <submittedName>
        <fullName evidence="9">Efflux RND transporter permease subunit</fullName>
    </submittedName>
</protein>
<dbReference type="FunFam" id="3.30.70.1430:FF:000001">
    <property type="entry name" value="Efflux pump membrane transporter"/>
    <property type="match status" value="1"/>
</dbReference>
<keyword evidence="2" id="KW-0813">Transport</keyword>
<feature type="transmembrane region" description="Helical" evidence="8">
    <location>
        <begin position="368"/>
        <end position="392"/>
    </location>
</feature>
<name>A0A9D1FIZ1_9BACT</name>
<feature type="transmembrane region" description="Helical" evidence="8">
    <location>
        <begin position="1051"/>
        <end position="1074"/>
    </location>
</feature>
<feature type="transmembrane region" description="Helical" evidence="8">
    <location>
        <begin position="439"/>
        <end position="459"/>
    </location>
</feature>
<dbReference type="AlphaFoldDB" id="A0A9D1FIZ1"/>
<feature type="transmembrane region" description="Helical" evidence="8">
    <location>
        <begin position="471"/>
        <end position="498"/>
    </location>
</feature>
<feature type="transmembrane region" description="Helical" evidence="8">
    <location>
        <begin position="578"/>
        <end position="599"/>
    </location>
</feature>
<feature type="transmembrane region" description="Helical" evidence="8">
    <location>
        <begin position="1015"/>
        <end position="1039"/>
    </location>
</feature>
<dbReference type="PANTHER" id="PTHR32063:SF13">
    <property type="entry name" value="MULTIDRUG EFFLUX PUMP SUBUNIT ACRB-RELATED"/>
    <property type="match status" value="1"/>
</dbReference>
<feature type="transmembrane region" description="Helical" evidence="8">
    <location>
        <begin position="342"/>
        <end position="361"/>
    </location>
</feature>
<organism evidence="9 10">
    <name type="scientific">Candidatus Galligastranaerophilus intestinavium</name>
    <dbReference type="NCBI Taxonomy" id="2840836"/>
    <lineage>
        <taxon>Bacteria</taxon>
        <taxon>Candidatus Galligastranaerophilus</taxon>
    </lineage>
</organism>
<comment type="caution">
    <text evidence="9">The sequence shown here is derived from an EMBL/GenBank/DDBJ whole genome shotgun (WGS) entry which is preliminary data.</text>
</comment>
<feature type="transmembrane region" description="Helical" evidence="8">
    <location>
        <begin position="12"/>
        <end position="31"/>
    </location>
</feature>
<evidence type="ECO:0000313" key="9">
    <source>
        <dbReference type="EMBL" id="HIS74578.1"/>
    </source>
</evidence>
<dbReference type="GO" id="GO:0005886">
    <property type="term" value="C:plasma membrane"/>
    <property type="evidence" value="ECO:0007669"/>
    <property type="project" value="UniProtKB-SubCell"/>
</dbReference>
<dbReference type="Gene3D" id="3.30.70.1440">
    <property type="entry name" value="Multidrug efflux transporter AcrB pore domain"/>
    <property type="match status" value="1"/>
</dbReference>
<evidence type="ECO:0000256" key="1">
    <source>
        <dbReference type="ARBA" id="ARBA00004651"/>
    </source>
</evidence>